<dbReference type="InterPro" id="IPR001932">
    <property type="entry name" value="PPM-type_phosphatase-like_dom"/>
</dbReference>
<evidence type="ECO:0000259" key="16">
    <source>
        <dbReference type="PROSITE" id="PS51746"/>
    </source>
</evidence>
<keyword evidence="8" id="KW-0460">Magnesium</keyword>
<reference evidence="18" key="2">
    <citation type="submission" date="2015-01" db="EMBL/GenBank/DDBJ databases">
        <title>Evolutionary Origins and Diversification of the Mycorrhizal Mutualists.</title>
        <authorList>
            <consortium name="DOE Joint Genome Institute"/>
            <consortium name="Mycorrhizal Genomics Consortium"/>
            <person name="Kohler A."/>
            <person name="Kuo A."/>
            <person name="Nagy L.G."/>
            <person name="Floudas D."/>
            <person name="Copeland A."/>
            <person name="Barry K.W."/>
            <person name="Cichocki N."/>
            <person name="Veneault-Fourrey C."/>
            <person name="LaButti K."/>
            <person name="Lindquist E.A."/>
            <person name="Lipzen A."/>
            <person name="Lundell T."/>
            <person name="Morin E."/>
            <person name="Murat C."/>
            <person name="Riley R."/>
            <person name="Ohm R."/>
            <person name="Sun H."/>
            <person name="Tunlid A."/>
            <person name="Henrissat B."/>
            <person name="Grigoriev I.V."/>
            <person name="Hibbett D.S."/>
            <person name="Martin F."/>
        </authorList>
    </citation>
    <scope>NUCLEOTIDE SEQUENCE [LARGE SCALE GENOMIC DNA]</scope>
    <source>
        <strain evidence="18">F 1598</strain>
    </source>
</reference>
<keyword evidence="9" id="KW-0115">cAMP biosynthesis</keyword>
<keyword evidence="5" id="KW-0433">Leucine-rich repeat</keyword>
<feature type="domain" description="Ras-associating" evidence="15">
    <location>
        <begin position="93"/>
        <end position="184"/>
    </location>
</feature>
<dbReference type="InterPro" id="IPR000159">
    <property type="entry name" value="RA_dom"/>
</dbReference>
<dbReference type="GO" id="GO:0005737">
    <property type="term" value="C:cytoplasm"/>
    <property type="evidence" value="ECO:0007669"/>
    <property type="project" value="TreeGrafter"/>
</dbReference>
<feature type="compositionally biased region" description="Basic residues" evidence="13">
    <location>
        <begin position="65"/>
        <end position="77"/>
    </location>
</feature>
<reference evidence="17 18" key="1">
    <citation type="submission" date="2014-04" db="EMBL/GenBank/DDBJ databases">
        <authorList>
            <consortium name="DOE Joint Genome Institute"/>
            <person name="Kuo A."/>
            <person name="Tarkka M."/>
            <person name="Buscot F."/>
            <person name="Kohler A."/>
            <person name="Nagy L.G."/>
            <person name="Floudas D."/>
            <person name="Copeland A."/>
            <person name="Barry K.W."/>
            <person name="Cichocki N."/>
            <person name="Veneault-Fourrey C."/>
            <person name="LaButti K."/>
            <person name="Lindquist E.A."/>
            <person name="Lipzen A."/>
            <person name="Lundell T."/>
            <person name="Morin E."/>
            <person name="Murat C."/>
            <person name="Sun H."/>
            <person name="Tunlid A."/>
            <person name="Henrissat B."/>
            <person name="Grigoriev I.V."/>
            <person name="Hibbett D.S."/>
            <person name="Martin F."/>
            <person name="Nordberg H.P."/>
            <person name="Cantor M.N."/>
            <person name="Hua S.X."/>
        </authorList>
    </citation>
    <scope>NUCLEOTIDE SEQUENCE [LARGE SCALE GENOMIC DNA]</scope>
    <source>
        <strain evidence="17 18">F 1598</strain>
    </source>
</reference>
<dbReference type="PROSITE" id="PS50200">
    <property type="entry name" value="RA"/>
    <property type="match status" value="1"/>
</dbReference>
<evidence type="ECO:0000256" key="5">
    <source>
        <dbReference type="ARBA" id="ARBA00022614"/>
    </source>
</evidence>
<dbReference type="InterPro" id="IPR001054">
    <property type="entry name" value="A/G_cyclase"/>
</dbReference>
<dbReference type="InterPro" id="IPR036457">
    <property type="entry name" value="PPM-type-like_dom_sf"/>
</dbReference>
<dbReference type="Proteomes" id="UP000054166">
    <property type="component" value="Unassembled WGS sequence"/>
</dbReference>
<dbReference type="InterPro" id="IPR050216">
    <property type="entry name" value="LRR_domain-containing"/>
</dbReference>
<dbReference type="SMART" id="SM00044">
    <property type="entry name" value="CYCc"/>
    <property type="match status" value="1"/>
</dbReference>
<evidence type="ECO:0000256" key="3">
    <source>
        <dbReference type="ARBA" id="ARBA00012201"/>
    </source>
</evidence>
<protein>
    <recommendedName>
        <fullName evidence="4">Adenylate cyclase</fullName>
        <ecNumber evidence="3">4.6.1.1</ecNumber>
    </recommendedName>
    <alternativeName>
        <fullName evidence="11">ATP pyrophosphate-lyase</fullName>
    </alternativeName>
    <alternativeName>
        <fullName evidence="12">Adenylyl cyclase</fullName>
    </alternativeName>
</protein>
<dbReference type="Gene3D" id="3.30.70.1230">
    <property type="entry name" value="Nucleotide cyclase"/>
    <property type="match status" value="1"/>
</dbReference>
<evidence type="ECO:0000256" key="6">
    <source>
        <dbReference type="ARBA" id="ARBA00022723"/>
    </source>
</evidence>
<name>A0A0C3F247_PILCF</name>
<dbReference type="SMART" id="SM00332">
    <property type="entry name" value="PP2Cc"/>
    <property type="match status" value="1"/>
</dbReference>
<dbReference type="Pfam" id="PF13855">
    <property type="entry name" value="LRR_8"/>
    <property type="match status" value="1"/>
</dbReference>
<dbReference type="InterPro" id="IPR029787">
    <property type="entry name" value="Nucleotide_cyclase"/>
</dbReference>
<evidence type="ECO:0000256" key="9">
    <source>
        <dbReference type="ARBA" id="ARBA00022998"/>
    </source>
</evidence>
<comment type="catalytic activity">
    <reaction evidence="1">
        <text>ATP = 3',5'-cyclic AMP + diphosphate</text>
        <dbReference type="Rhea" id="RHEA:15389"/>
        <dbReference type="ChEBI" id="CHEBI:30616"/>
        <dbReference type="ChEBI" id="CHEBI:33019"/>
        <dbReference type="ChEBI" id="CHEBI:58165"/>
        <dbReference type="EC" id="4.6.1.1"/>
    </reaction>
</comment>
<organism evidence="17 18">
    <name type="scientific">Piloderma croceum (strain F 1598)</name>
    <dbReference type="NCBI Taxonomy" id="765440"/>
    <lineage>
        <taxon>Eukaryota</taxon>
        <taxon>Fungi</taxon>
        <taxon>Dikarya</taxon>
        <taxon>Basidiomycota</taxon>
        <taxon>Agaricomycotina</taxon>
        <taxon>Agaricomycetes</taxon>
        <taxon>Agaricomycetidae</taxon>
        <taxon>Atheliales</taxon>
        <taxon>Atheliaceae</taxon>
        <taxon>Piloderma</taxon>
    </lineage>
</organism>
<dbReference type="EC" id="4.6.1.1" evidence="3"/>
<dbReference type="SMART" id="SM00369">
    <property type="entry name" value="LRR_TYP"/>
    <property type="match status" value="8"/>
</dbReference>
<evidence type="ECO:0000256" key="1">
    <source>
        <dbReference type="ARBA" id="ARBA00001593"/>
    </source>
</evidence>
<dbReference type="Gene3D" id="3.80.10.10">
    <property type="entry name" value="Ribonuclease Inhibitor"/>
    <property type="match status" value="4"/>
</dbReference>
<dbReference type="Pfam" id="PF23598">
    <property type="entry name" value="LRR_14"/>
    <property type="match status" value="1"/>
</dbReference>
<dbReference type="InterPro" id="IPR055071">
    <property type="entry name" value="RA_PHLPP-like"/>
</dbReference>
<dbReference type="Pfam" id="PF00211">
    <property type="entry name" value="Guanylate_cyc"/>
    <property type="match status" value="1"/>
</dbReference>
<accession>A0A0C3F247</accession>
<dbReference type="PANTHER" id="PTHR48051">
    <property type="match status" value="1"/>
</dbReference>
<evidence type="ECO:0000259" key="14">
    <source>
        <dbReference type="PROSITE" id="PS50125"/>
    </source>
</evidence>
<dbReference type="CDD" id="cd07302">
    <property type="entry name" value="CHD"/>
    <property type="match status" value="1"/>
</dbReference>
<evidence type="ECO:0000256" key="12">
    <source>
        <dbReference type="ARBA" id="ARBA00032637"/>
    </source>
</evidence>
<evidence type="ECO:0000259" key="15">
    <source>
        <dbReference type="PROSITE" id="PS50200"/>
    </source>
</evidence>
<evidence type="ECO:0000256" key="7">
    <source>
        <dbReference type="ARBA" id="ARBA00022737"/>
    </source>
</evidence>
<dbReference type="InterPro" id="IPR055414">
    <property type="entry name" value="LRR_R13L4/SHOC2-like"/>
</dbReference>
<dbReference type="GO" id="GO:0046872">
    <property type="term" value="F:metal ion binding"/>
    <property type="evidence" value="ECO:0007669"/>
    <property type="project" value="UniProtKB-KW"/>
</dbReference>
<evidence type="ECO:0000256" key="8">
    <source>
        <dbReference type="ARBA" id="ARBA00022842"/>
    </source>
</evidence>
<feature type="region of interest" description="Disordered" evidence="13">
    <location>
        <begin position="1"/>
        <end position="20"/>
    </location>
</feature>
<feature type="domain" description="Guanylate cyclase" evidence="14">
    <location>
        <begin position="1157"/>
        <end position="1293"/>
    </location>
</feature>
<gene>
    <name evidence="17" type="ORF">PILCRDRAFT_74961</name>
</gene>
<dbReference type="Gene3D" id="3.60.40.10">
    <property type="entry name" value="PPM-type phosphatase domain"/>
    <property type="match status" value="1"/>
</dbReference>
<keyword evidence="18" id="KW-1185">Reference proteome</keyword>
<dbReference type="SMART" id="SM00364">
    <property type="entry name" value="LRR_BAC"/>
    <property type="match status" value="11"/>
</dbReference>
<sequence length="1517" mass="169221">MLEKVSPKTQAPPVVLAVPPPIDGLASSAASWEAPQSWAVEKDGEDPAEPPDYSSSEDSVAIGHHAPKKHRSHRTSTRPKPPLKAAKPCITNKPFKVRIYRANNTYHVASIGLSVTVADLAPVLNTKLLLESERETHRLYLKERGRERILAQTERPADIVRRRLEQAGYDLADGLDLLGAEDITFLMKFVYKTQLLGPAEEDLSFDTFEHIDLTGRSLRAIPVVLHTRADTITTLNLSRNPMLEIPLDFIQSCVTLRELRLSNMAMKRVPQSVRHCITLYRLDLSCNRIVELNEAGLDQIPKLATLNVQNNRMEKLPWYFPRLRMLRHLNISNNKFRTLPPVVCEMASLVDLDISFNMISELPDEIGQLKLLDRLIIVGNQVQKFPDECRGLVSLRDLDCRRNNILDLSVVCMLPKLEILRADHNTIYALDLSLGPSLKTLDASHNDITQITLVPGPVGTCSPYALTSLDISYAKLSSLDEFALGQLSSLEILKLDHNSFRYIPESLGELSQLRRLSCSDNALDALPSSIGRLQRLETLDAHNNSLVELPISLWNCASLCHINVTSNQLGIWHDPPTSTVNPADSPPTSTRSILIHPERKTSATGSIGSQSGRTIPPLAHSLERLYLGENNLTDDVLHPLTILKELRVLNMSFNEIQEIPPSFFRNLIKLEEVYLSGNKLTSIPTEDLHRLTRLSVLFLNGNKLQTLPHELGKIQSLAVLDAGSNVLKYNINNWQFDWNWNFNPNLKYLNLSGNKRLEIKPDATGHKMQSTKDQHGRKVLADFSSLNQLRVLGLMDVTTTFLPNIPDDNEERRVRTSLSEVNNMAYGIADHLSGSDYLNMLDLVQPHFRDNKEEAVFAMFGRAQPSTGSNRLSKYLHDKFLSVFTQQLDTLDKSKKEGVSDALRRSFLRLNKYLHDELYNSTGVNRKMSQASASSTGAASILDQAPVRSGASGIVMYIAGKTMYVANAGNALAVISKQGAAELVSKKHDPFDRAETARIRAAEGWVSPKGFVNDEIDISRSFGFYHLLPVVNARPDIYMRDLSELDEFVIIGNRGLWDYVSYQTAVDIARSERADPMIAAQKLRDFAISYGAKGSTMIMVISIADLFNPGRARPSTVPSLGDYEPPSSKYKRTKQTVLDPGLNWLDEEPPPPIGHVALVFTDIRNSTHLWEANAGMQTAMRIHHTLMRRQLRFFGGYEVKTEGDAFMCSFPTALSALLWCLRIQVQLLHEAWPLEILECHDGKPVYDANGTLIARGLSVRMGVHCGTPVCEIDPVTKRMDYFGPMVNRSARICGNAAGGEIMCSAEILREINASIFETGPFTEYSEFQPPSIIDAIRRMGVVVIPKGEYKLKGLELPEALSLVYPKELAGRVDLEEFESEPSASASRVQFSIEQTRQLGLLCLRLEALSSSRIFRPSPQRKASASKESSDGQIEDGQQLSNIMYGDASLLLPPIHQKLSDAELMTILDSLSIRIENALVALSQIFRPQSQSITSTLRGVDERTLQEILSMLQGRSSL</sequence>
<dbReference type="GO" id="GO:0006171">
    <property type="term" value="P:cAMP biosynthetic process"/>
    <property type="evidence" value="ECO:0007669"/>
    <property type="project" value="UniProtKB-KW"/>
</dbReference>
<dbReference type="PROSITE" id="PS51746">
    <property type="entry name" value="PPM_2"/>
    <property type="match status" value="1"/>
</dbReference>
<dbReference type="OrthoDB" id="2021138at2759"/>
<evidence type="ECO:0000256" key="2">
    <source>
        <dbReference type="ARBA" id="ARBA00005381"/>
    </source>
</evidence>
<dbReference type="PANTHER" id="PTHR48051:SF42">
    <property type="entry name" value="LEUCINE-RICH REPEAT-CONTAINING PROTEIN 18-LIKE"/>
    <property type="match status" value="1"/>
</dbReference>
<dbReference type="GO" id="GO:0004016">
    <property type="term" value="F:adenylate cyclase activity"/>
    <property type="evidence" value="ECO:0007669"/>
    <property type="project" value="UniProtKB-EC"/>
</dbReference>
<comment type="similarity">
    <text evidence="2">Belongs to the adenylyl cyclase class-3 family.</text>
</comment>
<proteinExistence type="inferred from homology"/>
<dbReference type="GO" id="GO:0035556">
    <property type="term" value="P:intracellular signal transduction"/>
    <property type="evidence" value="ECO:0007669"/>
    <property type="project" value="InterPro"/>
</dbReference>
<dbReference type="Pfam" id="PF23010">
    <property type="entry name" value="RA_3"/>
    <property type="match status" value="1"/>
</dbReference>
<dbReference type="InterPro" id="IPR032675">
    <property type="entry name" value="LRR_dom_sf"/>
</dbReference>
<dbReference type="HOGENOM" id="CLU_000430_1_1_1"/>
<dbReference type="SUPFAM" id="SSF52058">
    <property type="entry name" value="L domain-like"/>
    <property type="match status" value="2"/>
</dbReference>
<dbReference type="CDD" id="cd00143">
    <property type="entry name" value="PP2Cc"/>
    <property type="match status" value="1"/>
</dbReference>
<keyword evidence="7" id="KW-0677">Repeat</keyword>
<dbReference type="SUPFAM" id="SSF55073">
    <property type="entry name" value="Nucleotide cyclase"/>
    <property type="match status" value="1"/>
</dbReference>
<evidence type="ECO:0000256" key="11">
    <source>
        <dbReference type="ARBA" id="ARBA00032597"/>
    </source>
</evidence>
<evidence type="ECO:0000313" key="17">
    <source>
        <dbReference type="EMBL" id="KIM78865.1"/>
    </source>
</evidence>
<dbReference type="InterPro" id="IPR001611">
    <property type="entry name" value="Leu-rich_rpt"/>
</dbReference>
<dbReference type="SUPFAM" id="SSF81606">
    <property type="entry name" value="PP2C-like"/>
    <property type="match status" value="1"/>
</dbReference>
<feature type="region of interest" description="Disordered" evidence="13">
    <location>
        <begin position="26"/>
        <end position="87"/>
    </location>
</feature>
<dbReference type="InterPro" id="IPR003591">
    <property type="entry name" value="Leu-rich_rpt_typical-subtyp"/>
</dbReference>
<evidence type="ECO:0000256" key="13">
    <source>
        <dbReference type="SAM" id="MobiDB-lite"/>
    </source>
</evidence>
<dbReference type="InParanoid" id="A0A0C3F247"/>
<feature type="domain" description="PPM-type phosphatase" evidence="16">
    <location>
        <begin position="815"/>
        <end position="1103"/>
    </location>
</feature>
<dbReference type="STRING" id="765440.A0A0C3F247"/>
<keyword evidence="10" id="KW-0456">Lyase</keyword>
<dbReference type="Pfam" id="PF00481">
    <property type="entry name" value="PP2C"/>
    <property type="match status" value="1"/>
</dbReference>
<evidence type="ECO:0000256" key="10">
    <source>
        <dbReference type="ARBA" id="ARBA00023239"/>
    </source>
</evidence>
<evidence type="ECO:0000256" key="4">
    <source>
        <dbReference type="ARBA" id="ARBA00021420"/>
    </source>
</evidence>
<dbReference type="PROSITE" id="PS51450">
    <property type="entry name" value="LRR"/>
    <property type="match status" value="3"/>
</dbReference>
<dbReference type="EMBL" id="KN833013">
    <property type="protein sequence ID" value="KIM78865.1"/>
    <property type="molecule type" value="Genomic_DNA"/>
</dbReference>
<dbReference type="FunCoup" id="A0A0C3F247">
    <property type="interactions" value="99"/>
</dbReference>
<evidence type="ECO:0000313" key="18">
    <source>
        <dbReference type="Proteomes" id="UP000054166"/>
    </source>
</evidence>
<dbReference type="PROSITE" id="PS50125">
    <property type="entry name" value="GUANYLATE_CYCLASE_2"/>
    <property type="match status" value="1"/>
</dbReference>
<keyword evidence="6" id="KW-0479">Metal-binding</keyword>